<dbReference type="Gene3D" id="3.30.230.10">
    <property type="match status" value="1"/>
</dbReference>
<evidence type="ECO:0000256" key="1">
    <source>
        <dbReference type="ARBA" id="ARBA00002663"/>
    </source>
</evidence>
<comment type="similarity">
    <text evidence="7">Belongs to the RnpA family.</text>
</comment>
<dbReference type="InterPro" id="IPR000100">
    <property type="entry name" value="RNase_P"/>
</dbReference>
<evidence type="ECO:0000256" key="9">
    <source>
        <dbReference type="SAM" id="MobiDB-lite"/>
    </source>
</evidence>
<dbReference type="GO" id="GO:0001682">
    <property type="term" value="P:tRNA 5'-leader removal"/>
    <property type="evidence" value="ECO:0007669"/>
    <property type="project" value="UniProtKB-UniRule"/>
</dbReference>
<keyword evidence="2 7" id="KW-0819">tRNA processing</keyword>
<dbReference type="GO" id="GO:0042781">
    <property type="term" value="F:3'-tRNA processing endoribonuclease activity"/>
    <property type="evidence" value="ECO:0007669"/>
    <property type="project" value="TreeGrafter"/>
</dbReference>
<evidence type="ECO:0000313" key="10">
    <source>
        <dbReference type="EMBL" id="RUL87139.1"/>
    </source>
</evidence>
<keyword evidence="4 7" id="KW-0255">Endonuclease</keyword>
<dbReference type="SUPFAM" id="SSF54211">
    <property type="entry name" value="Ribosomal protein S5 domain 2-like"/>
    <property type="match status" value="1"/>
</dbReference>
<keyword evidence="11" id="KW-1185">Reference proteome</keyword>
<dbReference type="PANTHER" id="PTHR33992:SF1">
    <property type="entry name" value="RIBONUCLEASE P PROTEIN COMPONENT"/>
    <property type="match status" value="1"/>
</dbReference>
<dbReference type="Pfam" id="PF00825">
    <property type="entry name" value="Ribonuclease_P"/>
    <property type="match status" value="1"/>
</dbReference>
<dbReference type="RefSeq" id="WP_126726045.1">
    <property type="nucleotide sequence ID" value="NZ_RYZH01000025.1"/>
</dbReference>
<dbReference type="EC" id="3.1.26.5" evidence="7 8"/>
<evidence type="ECO:0000313" key="11">
    <source>
        <dbReference type="Proteomes" id="UP000280296"/>
    </source>
</evidence>
<dbReference type="HAMAP" id="MF_00227">
    <property type="entry name" value="RNase_P"/>
    <property type="match status" value="1"/>
</dbReference>
<evidence type="ECO:0000256" key="5">
    <source>
        <dbReference type="ARBA" id="ARBA00022801"/>
    </source>
</evidence>
<protein>
    <recommendedName>
        <fullName evidence="7 8">Ribonuclease P protein component</fullName>
        <shortName evidence="7">RNase P protein</shortName>
        <shortName evidence="7">RNaseP protein</shortName>
        <ecNumber evidence="7 8">3.1.26.5</ecNumber>
    </recommendedName>
    <alternativeName>
        <fullName evidence="7">Protein C5</fullName>
    </alternativeName>
</protein>
<keyword evidence="3 7" id="KW-0540">Nuclease</keyword>
<dbReference type="EMBL" id="RYZH01000025">
    <property type="protein sequence ID" value="RUL87139.1"/>
    <property type="molecule type" value="Genomic_DNA"/>
</dbReference>
<evidence type="ECO:0000256" key="3">
    <source>
        <dbReference type="ARBA" id="ARBA00022722"/>
    </source>
</evidence>
<comment type="function">
    <text evidence="1 7">RNaseP catalyzes the removal of the 5'-leader sequence from pre-tRNA to produce the mature 5'-terminus. It can also cleave other RNA substrates such as 4.5S RNA. The protein component plays an auxiliary but essential role in vivo by binding to the 5'-leader sequence and broadening the substrate specificity of the ribozyme.</text>
</comment>
<gene>
    <name evidence="7 10" type="primary">rnpA</name>
    <name evidence="10" type="ORF">TsocGM_13740</name>
</gene>
<evidence type="ECO:0000256" key="6">
    <source>
        <dbReference type="ARBA" id="ARBA00022884"/>
    </source>
</evidence>
<dbReference type="GO" id="GO:0004526">
    <property type="term" value="F:ribonuclease P activity"/>
    <property type="evidence" value="ECO:0007669"/>
    <property type="project" value="UniProtKB-UniRule"/>
</dbReference>
<dbReference type="NCBIfam" id="TIGR00188">
    <property type="entry name" value="rnpA"/>
    <property type="match status" value="1"/>
</dbReference>
<evidence type="ECO:0000256" key="4">
    <source>
        <dbReference type="ARBA" id="ARBA00022759"/>
    </source>
</evidence>
<comment type="catalytic activity">
    <reaction evidence="7">
        <text>Endonucleolytic cleavage of RNA, removing 5'-extranucleotides from tRNA precursor.</text>
        <dbReference type="EC" id="3.1.26.5"/>
    </reaction>
</comment>
<dbReference type="AlphaFoldDB" id="A0A432MIL4"/>
<keyword evidence="5 7" id="KW-0378">Hydrolase</keyword>
<name>A0A432MIL4_9BACT</name>
<dbReference type="PANTHER" id="PTHR33992">
    <property type="entry name" value="RIBONUCLEASE P PROTEIN COMPONENT"/>
    <property type="match status" value="1"/>
</dbReference>
<organism evidence="10 11">
    <name type="scientific">Tautonia sociabilis</name>
    <dbReference type="NCBI Taxonomy" id="2080755"/>
    <lineage>
        <taxon>Bacteria</taxon>
        <taxon>Pseudomonadati</taxon>
        <taxon>Planctomycetota</taxon>
        <taxon>Planctomycetia</taxon>
        <taxon>Isosphaerales</taxon>
        <taxon>Isosphaeraceae</taxon>
        <taxon>Tautonia</taxon>
    </lineage>
</organism>
<evidence type="ECO:0000256" key="8">
    <source>
        <dbReference type="NCBIfam" id="TIGR00188"/>
    </source>
</evidence>
<dbReference type="InterPro" id="IPR020568">
    <property type="entry name" value="Ribosomal_Su5_D2-typ_SF"/>
</dbReference>
<evidence type="ECO:0000256" key="2">
    <source>
        <dbReference type="ARBA" id="ARBA00022694"/>
    </source>
</evidence>
<dbReference type="PROSITE" id="PS00648">
    <property type="entry name" value="RIBONUCLEASE_P"/>
    <property type="match status" value="1"/>
</dbReference>
<dbReference type="Proteomes" id="UP000280296">
    <property type="component" value="Unassembled WGS sequence"/>
</dbReference>
<dbReference type="GO" id="GO:0030677">
    <property type="term" value="C:ribonuclease P complex"/>
    <property type="evidence" value="ECO:0007669"/>
    <property type="project" value="TreeGrafter"/>
</dbReference>
<sequence>MNRATFRPHERINRPEDFRRAFDRRRSASDDALIVYGTENGKDHPRLGISVGRKRIRKATDRNRVKRLIREAFRLNKTELPAGVDLVVVPRHGSLTFVQVSRSLPHLARAVAGRLARDRGRPPRDRDRDRPAGATP</sequence>
<evidence type="ECO:0000256" key="7">
    <source>
        <dbReference type="HAMAP-Rule" id="MF_00227"/>
    </source>
</evidence>
<feature type="region of interest" description="Disordered" evidence="9">
    <location>
        <begin position="113"/>
        <end position="136"/>
    </location>
</feature>
<reference evidence="10 11" key="2">
    <citation type="submission" date="2019-01" db="EMBL/GenBank/DDBJ databases">
        <title>Tautonia sociabilis, a novel thermotolerant planctomycete of Isosphaeraceae family, isolated from a 4000 m deep subterranean habitat.</title>
        <authorList>
            <person name="Kovaleva O.L."/>
            <person name="Elcheninov A.G."/>
            <person name="Van Heerden E."/>
            <person name="Toshchakov S.V."/>
            <person name="Novikov A."/>
            <person name="Bonch-Osmolovskaya E.A."/>
            <person name="Kublanov I.V."/>
        </authorList>
    </citation>
    <scope>NUCLEOTIDE SEQUENCE [LARGE SCALE GENOMIC DNA]</scope>
    <source>
        <strain evidence="10 11">GM2012</strain>
    </source>
</reference>
<dbReference type="OrthoDB" id="9810867at2"/>
<dbReference type="InterPro" id="IPR014721">
    <property type="entry name" value="Ribsml_uS5_D2-typ_fold_subgr"/>
</dbReference>
<reference evidence="10 11" key="1">
    <citation type="submission" date="2018-12" db="EMBL/GenBank/DDBJ databases">
        <authorList>
            <person name="Toschakov S.V."/>
        </authorList>
    </citation>
    <scope>NUCLEOTIDE SEQUENCE [LARGE SCALE GENOMIC DNA]</scope>
    <source>
        <strain evidence="10 11">GM2012</strain>
    </source>
</reference>
<dbReference type="GO" id="GO:0000049">
    <property type="term" value="F:tRNA binding"/>
    <property type="evidence" value="ECO:0007669"/>
    <property type="project" value="UniProtKB-UniRule"/>
</dbReference>
<comment type="caution">
    <text evidence="10">The sequence shown here is derived from an EMBL/GenBank/DDBJ whole genome shotgun (WGS) entry which is preliminary data.</text>
</comment>
<keyword evidence="6 7" id="KW-0694">RNA-binding</keyword>
<feature type="compositionally biased region" description="Basic and acidic residues" evidence="9">
    <location>
        <begin position="115"/>
        <end position="136"/>
    </location>
</feature>
<dbReference type="InterPro" id="IPR020539">
    <property type="entry name" value="RNase_P_CS"/>
</dbReference>
<comment type="subunit">
    <text evidence="7">Consists of a catalytic RNA component (M1 or rnpB) and a protein subunit.</text>
</comment>
<accession>A0A432MIL4</accession>
<proteinExistence type="inferred from homology"/>